<dbReference type="SUPFAM" id="SSF161219">
    <property type="entry name" value="CHY zinc finger-like"/>
    <property type="match status" value="1"/>
</dbReference>
<dbReference type="Proteomes" id="UP001597479">
    <property type="component" value="Unassembled WGS sequence"/>
</dbReference>
<dbReference type="EMBL" id="JBHUOG010000002">
    <property type="protein sequence ID" value="MFD2796086.1"/>
    <property type="molecule type" value="Genomic_DNA"/>
</dbReference>
<dbReference type="PROSITE" id="PS51266">
    <property type="entry name" value="ZF_CHY"/>
    <property type="match status" value="1"/>
</dbReference>
<protein>
    <submittedName>
        <fullName evidence="5">CHY zinc finger protein</fullName>
    </submittedName>
</protein>
<accession>A0ABW5VYK0</accession>
<sequence>MTPVVHGPTVDDQTRCVHYRTELDVIAIRFACCDTYYPCHLCHDATADHDSRPWPAGSGHERAVLCGVCWTELTISGYRGARCCPRCGAGFNPRCVLHYPTYFE</sequence>
<dbReference type="InterPro" id="IPR052604">
    <property type="entry name" value="Mito_Tim_assembly_helper"/>
</dbReference>
<gene>
    <name evidence="5" type="ORF">ACFS27_21175</name>
</gene>
<name>A0ABW5VYK0_9MICO</name>
<evidence type="ECO:0000313" key="5">
    <source>
        <dbReference type="EMBL" id="MFD2796086.1"/>
    </source>
</evidence>
<dbReference type="InterPro" id="IPR016694">
    <property type="entry name" value="UCP017292"/>
</dbReference>
<comment type="caution">
    <text evidence="5">The sequence shown here is derived from an EMBL/GenBank/DDBJ whole genome shotgun (WGS) entry which is preliminary data.</text>
</comment>
<evidence type="ECO:0000259" key="4">
    <source>
        <dbReference type="PROSITE" id="PS51266"/>
    </source>
</evidence>
<proteinExistence type="predicted"/>
<feature type="domain" description="CHY-type" evidence="4">
    <location>
        <begin position="9"/>
        <end position="89"/>
    </location>
</feature>
<evidence type="ECO:0000313" key="6">
    <source>
        <dbReference type="Proteomes" id="UP001597479"/>
    </source>
</evidence>
<keyword evidence="2" id="KW-0863">Zinc-finger</keyword>
<dbReference type="InterPro" id="IPR037274">
    <property type="entry name" value="Znf_CHY_sf"/>
</dbReference>
<dbReference type="PIRSF" id="PIRSF017292">
    <property type="entry name" value="UCP017292_Znf_CHY"/>
    <property type="match status" value="1"/>
</dbReference>
<reference evidence="6" key="1">
    <citation type="journal article" date="2019" name="Int. J. Syst. Evol. Microbiol.">
        <title>The Global Catalogue of Microorganisms (GCM) 10K type strain sequencing project: providing services to taxonomists for standard genome sequencing and annotation.</title>
        <authorList>
            <consortium name="The Broad Institute Genomics Platform"/>
            <consortium name="The Broad Institute Genome Sequencing Center for Infectious Disease"/>
            <person name="Wu L."/>
            <person name="Ma J."/>
        </authorList>
    </citation>
    <scope>NUCLEOTIDE SEQUENCE [LARGE SCALE GENOMIC DNA]</scope>
    <source>
        <strain evidence="6">CCM 7044</strain>
    </source>
</reference>
<dbReference type="InterPro" id="IPR008913">
    <property type="entry name" value="Znf_CHY"/>
</dbReference>
<keyword evidence="3" id="KW-0862">Zinc</keyword>
<organism evidence="5 6">
    <name type="scientific">Promicromonospora vindobonensis</name>
    <dbReference type="NCBI Taxonomy" id="195748"/>
    <lineage>
        <taxon>Bacteria</taxon>
        <taxon>Bacillati</taxon>
        <taxon>Actinomycetota</taxon>
        <taxon>Actinomycetes</taxon>
        <taxon>Micrococcales</taxon>
        <taxon>Promicromonosporaceae</taxon>
        <taxon>Promicromonospora</taxon>
    </lineage>
</organism>
<dbReference type="Pfam" id="PF05495">
    <property type="entry name" value="zf-CHY"/>
    <property type="match status" value="1"/>
</dbReference>
<dbReference type="PANTHER" id="PTHR28082">
    <property type="entry name" value="ZINC FINGER PROTEIN"/>
    <property type="match status" value="1"/>
</dbReference>
<evidence type="ECO:0000256" key="1">
    <source>
        <dbReference type="ARBA" id="ARBA00022723"/>
    </source>
</evidence>
<keyword evidence="1" id="KW-0479">Metal-binding</keyword>
<evidence type="ECO:0000256" key="3">
    <source>
        <dbReference type="ARBA" id="ARBA00022833"/>
    </source>
</evidence>
<keyword evidence="6" id="KW-1185">Reference proteome</keyword>
<dbReference type="RefSeq" id="WP_377187055.1">
    <property type="nucleotide sequence ID" value="NZ_JBHUOG010000002.1"/>
</dbReference>
<dbReference type="PANTHER" id="PTHR28082:SF1">
    <property type="entry name" value="HELPER OF TIM PROTEIN 13"/>
    <property type="match status" value="1"/>
</dbReference>
<evidence type="ECO:0000256" key="2">
    <source>
        <dbReference type="ARBA" id="ARBA00022771"/>
    </source>
</evidence>